<organism evidence="9 10">
    <name type="scientific">Ogataea polymorpha</name>
    <dbReference type="NCBI Taxonomy" id="460523"/>
    <lineage>
        <taxon>Eukaryota</taxon>
        <taxon>Fungi</taxon>
        <taxon>Dikarya</taxon>
        <taxon>Ascomycota</taxon>
        <taxon>Saccharomycotina</taxon>
        <taxon>Pichiomycetes</taxon>
        <taxon>Pichiales</taxon>
        <taxon>Pichiaceae</taxon>
        <taxon>Ogataea</taxon>
    </lineage>
</organism>
<comment type="caution">
    <text evidence="9">The sequence shown here is derived from an EMBL/GenBank/DDBJ whole genome shotgun (WGS) entry which is preliminary data.</text>
</comment>
<dbReference type="PANTHER" id="PTHR12692">
    <property type="entry name" value="DOLICHYL-DIPHOSPHOOLIGOSACCHARIDE--PROTEIN GLYCOSYLTRANSFERASE-RELATED"/>
    <property type="match status" value="1"/>
</dbReference>
<dbReference type="InterPro" id="IPR036249">
    <property type="entry name" value="Thioredoxin-like_sf"/>
</dbReference>
<comment type="similarity">
    <text evidence="2">Belongs to the OST3/OST6 family.</text>
</comment>
<feature type="transmembrane region" description="Helical" evidence="8">
    <location>
        <begin position="420"/>
        <end position="441"/>
    </location>
</feature>
<feature type="coiled-coil region" evidence="6">
    <location>
        <begin position="87"/>
        <end position="121"/>
    </location>
</feature>
<feature type="region of interest" description="Disordered" evidence="7">
    <location>
        <begin position="1"/>
        <end position="23"/>
    </location>
</feature>
<evidence type="ECO:0000256" key="4">
    <source>
        <dbReference type="ARBA" id="ARBA00022989"/>
    </source>
</evidence>
<evidence type="ECO:0000256" key="1">
    <source>
        <dbReference type="ARBA" id="ARBA00004477"/>
    </source>
</evidence>
<gene>
    <name evidence="9" type="ORF">OGATHE_001838</name>
</gene>
<evidence type="ECO:0000256" key="6">
    <source>
        <dbReference type="SAM" id="Coils"/>
    </source>
</evidence>
<evidence type="ECO:0000256" key="8">
    <source>
        <dbReference type="SAM" id="Phobius"/>
    </source>
</evidence>
<sequence>MARKSKTFLSPKTPSEDAFSEDAEAKRYDELEAENKMLKEQVTKQKFMILKLIDELEYMETLYKKKAAIVVDPMSPTNSVSSNASSMETLVAENSEKEKMIKQLQLKTKLLEANVADLRSQLKSNLCQYQRSLSNLSDSVTMITENQKFLTPPPRPHIVPSSRSLNLKQYTDADAGETFVLRKFNFSCIVTTIFLFVMRFILGLACFLAACRAAFRAEELTERRLQSPSGIIRVKSSEFDSFFEGEKDYFLVSFLTAQANQKCHLCQYFQPVYEEVARSFYESNPSFQKVFFLSVDAGDNIAHFKKYNISTVPHLWIYPISSLIYKPVDSDDEFDKRIPMPESLSIVSEHYTYPISDTIKQADQELRFATFLGELTQTKIVINKPMDLVLALKYCAGFFVLFRILRSRKQKVLDKIRNGTALLVLSVIAIYIFFSGVNFAVQRNVPFLVKDKDGSLKYLTPGVQNMIGAEVTLSIAFQMIFSLLLWLLIQGIPRIPKENRPVGMLLFAGMLFIIYNLFTSMFKSKDPDKQINNAPIIYTPELTLCLNTKSHNIANGIVSDKPNVTVNGDVRSMARAQRKSARNEMAQLKMTTKYTYEVGGSSNFSYPILSSKTNGGHKNSRLKMPTKPKKSLISILLSFLIFSLSNIE</sequence>
<evidence type="ECO:0000313" key="10">
    <source>
        <dbReference type="Proteomes" id="UP000788993"/>
    </source>
</evidence>
<keyword evidence="3 8" id="KW-0812">Transmembrane</keyword>
<name>A0A9P8PKA8_9ASCO</name>
<dbReference type="Pfam" id="PF04756">
    <property type="entry name" value="OST3_OST6"/>
    <property type="match status" value="1"/>
</dbReference>
<dbReference type="AlphaFoldDB" id="A0A9P8PKA8"/>
<evidence type="ECO:0000256" key="3">
    <source>
        <dbReference type="ARBA" id="ARBA00022692"/>
    </source>
</evidence>
<evidence type="ECO:0008006" key="11">
    <source>
        <dbReference type="Google" id="ProtNLM"/>
    </source>
</evidence>
<keyword evidence="4 8" id="KW-1133">Transmembrane helix</keyword>
<protein>
    <recommendedName>
        <fullName evidence="11">Thioredoxin domain-containing protein</fullName>
    </recommendedName>
</protein>
<reference evidence="9" key="1">
    <citation type="journal article" date="2021" name="Open Biol.">
        <title>Shared evolutionary footprints suggest mitochondrial oxidative damage underlies multiple complex I losses in fungi.</title>
        <authorList>
            <person name="Schikora-Tamarit M.A."/>
            <person name="Marcet-Houben M."/>
            <person name="Nosek J."/>
            <person name="Gabaldon T."/>
        </authorList>
    </citation>
    <scope>NUCLEOTIDE SEQUENCE</scope>
    <source>
        <strain evidence="9">NCAIM Y.01608</strain>
    </source>
</reference>
<dbReference type="GO" id="GO:0008250">
    <property type="term" value="C:oligosaccharyltransferase complex"/>
    <property type="evidence" value="ECO:0007669"/>
    <property type="project" value="TreeGrafter"/>
</dbReference>
<dbReference type="PANTHER" id="PTHR12692:SF3">
    <property type="entry name" value="DOLICHYL-DIPHOSPHOOLIGOSACCHARIDE--PROTEIN GLYCOSYLTRANSFERASE SUBUNIT OST6"/>
    <property type="match status" value="1"/>
</dbReference>
<evidence type="ECO:0000313" key="9">
    <source>
        <dbReference type="EMBL" id="KAH3673858.1"/>
    </source>
</evidence>
<proteinExistence type="inferred from homology"/>
<evidence type="ECO:0000256" key="2">
    <source>
        <dbReference type="ARBA" id="ARBA00009561"/>
    </source>
</evidence>
<keyword evidence="5 8" id="KW-0472">Membrane</keyword>
<feature type="transmembrane region" description="Helical" evidence="8">
    <location>
        <begin position="462"/>
        <end position="489"/>
    </location>
</feature>
<dbReference type="Proteomes" id="UP000788993">
    <property type="component" value="Unassembled WGS sequence"/>
</dbReference>
<dbReference type="EMBL" id="JAEUBD010000526">
    <property type="protein sequence ID" value="KAH3673858.1"/>
    <property type="molecule type" value="Genomic_DNA"/>
</dbReference>
<evidence type="ECO:0000256" key="5">
    <source>
        <dbReference type="ARBA" id="ARBA00023136"/>
    </source>
</evidence>
<keyword evidence="10" id="KW-1185">Reference proteome</keyword>
<feature type="transmembrane region" description="Helical" evidence="8">
    <location>
        <begin position="193"/>
        <end position="215"/>
    </location>
</feature>
<dbReference type="GO" id="GO:0018279">
    <property type="term" value="P:protein N-linked glycosylation via asparagine"/>
    <property type="evidence" value="ECO:0007669"/>
    <property type="project" value="TreeGrafter"/>
</dbReference>
<dbReference type="CDD" id="cd02947">
    <property type="entry name" value="TRX_family"/>
    <property type="match status" value="1"/>
</dbReference>
<evidence type="ECO:0000256" key="7">
    <source>
        <dbReference type="SAM" id="MobiDB-lite"/>
    </source>
</evidence>
<comment type="subcellular location">
    <subcellularLocation>
        <location evidence="1">Endoplasmic reticulum membrane</location>
        <topology evidence="1">Multi-pass membrane protein</topology>
    </subcellularLocation>
</comment>
<accession>A0A9P8PKA8</accession>
<feature type="transmembrane region" description="Helical" evidence="8">
    <location>
        <begin position="501"/>
        <end position="518"/>
    </location>
</feature>
<dbReference type="InterPro" id="IPR021149">
    <property type="entry name" value="OligosaccharylTrfase_OST3/OST6"/>
</dbReference>
<dbReference type="Gene3D" id="3.40.30.10">
    <property type="entry name" value="Glutaredoxin"/>
    <property type="match status" value="1"/>
</dbReference>
<reference evidence="9" key="2">
    <citation type="submission" date="2021-01" db="EMBL/GenBank/DDBJ databases">
        <authorList>
            <person name="Schikora-Tamarit M.A."/>
        </authorList>
    </citation>
    <scope>NUCLEOTIDE SEQUENCE</scope>
    <source>
        <strain evidence="9">NCAIM Y.01608</strain>
    </source>
</reference>
<keyword evidence="6" id="KW-0175">Coiled coil</keyword>
<dbReference type="SUPFAM" id="SSF52833">
    <property type="entry name" value="Thioredoxin-like"/>
    <property type="match status" value="1"/>
</dbReference>